<proteinExistence type="inferred from homology"/>
<dbReference type="RefSeq" id="WP_249294194.1">
    <property type="nucleotide sequence ID" value="NZ_JACRSV010000001.1"/>
</dbReference>
<dbReference type="PANTHER" id="PTHR32322:SF2">
    <property type="entry name" value="EAMA DOMAIN-CONTAINING PROTEIN"/>
    <property type="match status" value="1"/>
</dbReference>
<dbReference type="InterPro" id="IPR037185">
    <property type="entry name" value="EmrE-like"/>
</dbReference>
<feature type="domain" description="EamA" evidence="7">
    <location>
        <begin position="151"/>
        <end position="287"/>
    </location>
</feature>
<evidence type="ECO:0000256" key="5">
    <source>
        <dbReference type="ARBA" id="ARBA00023136"/>
    </source>
</evidence>
<accession>A0A926E4B2</accession>
<evidence type="ECO:0000256" key="4">
    <source>
        <dbReference type="ARBA" id="ARBA00022989"/>
    </source>
</evidence>
<feature type="transmembrane region" description="Helical" evidence="6">
    <location>
        <begin position="272"/>
        <end position="292"/>
    </location>
</feature>
<gene>
    <name evidence="8" type="ORF">H8710_04325</name>
</gene>
<comment type="similarity">
    <text evidence="2">Belongs to the EamA transporter family.</text>
</comment>
<organism evidence="8 9">
    <name type="scientific">Fumia xinanensis</name>
    <dbReference type="NCBI Taxonomy" id="2763659"/>
    <lineage>
        <taxon>Bacteria</taxon>
        <taxon>Bacillati</taxon>
        <taxon>Bacillota</taxon>
        <taxon>Clostridia</taxon>
        <taxon>Eubacteriales</taxon>
        <taxon>Oscillospiraceae</taxon>
        <taxon>Fumia</taxon>
    </lineage>
</organism>
<keyword evidence="4 6" id="KW-1133">Transmembrane helix</keyword>
<dbReference type="SUPFAM" id="SSF103481">
    <property type="entry name" value="Multidrug resistance efflux transporter EmrE"/>
    <property type="match status" value="2"/>
</dbReference>
<keyword evidence="9" id="KW-1185">Reference proteome</keyword>
<dbReference type="Proteomes" id="UP000610760">
    <property type="component" value="Unassembled WGS sequence"/>
</dbReference>
<protein>
    <submittedName>
        <fullName evidence="8">DMT family transporter</fullName>
    </submittedName>
</protein>
<dbReference type="InterPro" id="IPR000620">
    <property type="entry name" value="EamA_dom"/>
</dbReference>
<comment type="caution">
    <text evidence="8">The sequence shown here is derived from an EMBL/GenBank/DDBJ whole genome shotgun (WGS) entry which is preliminary data.</text>
</comment>
<dbReference type="Pfam" id="PF00892">
    <property type="entry name" value="EamA"/>
    <property type="match status" value="2"/>
</dbReference>
<evidence type="ECO:0000313" key="8">
    <source>
        <dbReference type="EMBL" id="MBC8559293.1"/>
    </source>
</evidence>
<dbReference type="EMBL" id="JACRSV010000001">
    <property type="protein sequence ID" value="MBC8559293.1"/>
    <property type="molecule type" value="Genomic_DNA"/>
</dbReference>
<dbReference type="GO" id="GO:0016020">
    <property type="term" value="C:membrane"/>
    <property type="evidence" value="ECO:0007669"/>
    <property type="project" value="UniProtKB-SubCell"/>
</dbReference>
<dbReference type="PANTHER" id="PTHR32322">
    <property type="entry name" value="INNER MEMBRANE TRANSPORTER"/>
    <property type="match status" value="1"/>
</dbReference>
<feature type="transmembrane region" description="Helical" evidence="6">
    <location>
        <begin position="249"/>
        <end position="266"/>
    </location>
</feature>
<reference evidence="8" key="1">
    <citation type="submission" date="2020-08" db="EMBL/GenBank/DDBJ databases">
        <title>Genome public.</title>
        <authorList>
            <person name="Liu C."/>
            <person name="Sun Q."/>
        </authorList>
    </citation>
    <scope>NUCLEOTIDE SEQUENCE</scope>
    <source>
        <strain evidence="8">NSJ-33</strain>
    </source>
</reference>
<name>A0A926E4B2_9FIRM</name>
<feature type="transmembrane region" description="Helical" evidence="6">
    <location>
        <begin position="7"/>
        <end position="30"/>
    </location>
</feature>
<feature type="transmembrane region" description="Helical" evidence="6">
    <location>
        <begin position="95"/>
        <end position="117"/>
    </location>
</feature>
<feature type="transmembrane region" description="Helical" evidence="6">
    <location>
        <begin position="36"/>
        <end position="55"/>
    </location>
</feature>
<sequence>MNQKTAAGHIIALFTILVWGTTFISSKILLRDFSPVEILFVRFVIGFAALFFFYPHRFRPRERKHELYFMAAGLCGTTLYYLMENIALTYSFASNIGVIVSIAPFFTAIFAHFFLYGERLRPQFFMGFVAAISGIVLISFNGSTVLKLNPLGDLLAVLAAAVWGVYSILVRKIADFGYNTVQTTRRIFFYGIVFMIPALFFMDFSPDWALFLKPLNFFNMLFLGIVASAVCFVTWNLATKYIGAVKTSVYIYFTPVVTIITSALVLKEKITAVALIGTVLTLFGLVLSEIPLPFGRKGQRE</sequence>
<comment type="subcellular location">
    <subcellularLocation>
        <location evidence="1">Membrane</location>
        <topology evidence="1">Multi-pass membrane protein</topology>
    </subcellularLocation>
</comment>
<feature type="transmembrane region" description="Helical" evidence="6">
    <location>
        <begin position="154"/>
        <end position="174"/>
    </location>
</feature>
<keyword evidence="5 6" id="KW-0472">Membrane</keyword>
<evidence type="ECO:0000256" key="3">
    <source>
        <dbReference type="ARBA" id="ARBA00022692"/>
    </source>
</evidence>
<feature type="transmembrane region" description="Helical" evidence="6">
    <location>
        <begin position="124"/>
        <end position="142"/>
    </location>
</feature>
<keyword evidence="3 6" id="KW-0812">Transmembrane</keyword>
<evidence type="ECO:0000256" key="2">
    <source>
        <dbReference type="ARBA" id="ARBA00007362"/>
    </source>
</evidence>
<dbReference type="InterPro" id="IPR050638">
    <property type="entry name" value="AA-Vitamin_Transporters"/>
</dbReference>
<feature type="transmembrane region" description="Helical" evidence="6">
    <location>
        <begin position="186"/>
        <end position="205"/>
    </location>
</feature>
<evidence type="ECO:0000256" key="1">
    <source>
        <dbReference type="ARBA" id="ARBA00004141"/>
    </source>
</evidence>
<feature type="transmembrane region" description="Helical" evidence="6">
    <location>
        <begin position="67"/>
        <end position="83"/>
    </location>
</feature>
<feature type="domain" description="EamA" evidence="7">
    <location>
        <begin position="8"/>
        <end position="139"/>
    </location>
</feature>
<feature type="transmembrane region" description="Helical" evidence="6">
    <location>
        <begin position="217"/>
        <end position="237"/>
    </location>
</feature>
<evidence type="ECO:0000313" key="9">
    <source>
        <dbReference type="Proteomes" id="UP000610760"/>
    </source>
</evidence>
<dbReference type="AlphaFoldDB" id="A0A926E4B2"/>
<evidence type="ECO:0000256" key="6">
    <source>
        <dbReference type="SAM" id="Phobius"/>
    </source>
</evidence>
<evidence type="ECO:0000259" key="7">
    <source>
        <dbReference type="Pfam" id="PF00892"/>
    </source>
</evidence>